<evidence type="ECO:0008006" key="2">
    <source>
        <dbReference type="Google" id="ProtNLM"/>
    </source>
</evidence>
<protein>
    <recommendedName>
        <fullName evidence="2">Head-tail adaptor protein</fullName>
    </recommendedName>
</protein>
<accession>A0AAU7Y772</accession>
<sequence>MRAGELRHRAEILALSPDLVACSLGFRWVGIRVKDSADVQAAGGLRVGALVEVRARWSADLVQGRYLRHSGRLLRIANARDFKGDRSELVMSCEEFVGEPAEYRPAGLAPVCCRVHLRPVAPYVDDDGRMTDYQLAAQVALIEVGRIQVDDQLVVAGRTYNVIDYVNESDDGVVRSVWLEDLLCG</sequence>
<dbReference type="InterPro" id="IPR008018">
    <property type="entry name" value="Phage_tail_attach_FII"/>
</dbReference>
<name>A0AAU7Y772_9PSED</name>
<evidence type="ECO:0000313" key="1">
    <source>
        <dbReference type="EMBL" id="XBY64826.1"/>
    </source>
</evidence>
<gene>
    <name evidence="1" type="ORF">ABS648_03405</name>
</gene>
<organism evidence="1">
    <name type="scientific">Pseudomonas solani</name>
    <dbReference type="NCBI Taxonomy" id="2731552"/>
    <lineage>
        <taxon>Bacteria</taxon>
        <taxon>Pseudomonadati</taxon>
        <taxon>Pseudomonadota</taxon>
        <taxon>Gammaproteobacteria</taxon>
        <taxon>Pseudomonadales</taxon>
        <taxon>Pseudomonadaceae</taxon>
        <taxon>Pseudomonas</taxon>
    </lineage>
</organism>
<dbReference type="Pfam" id="PF05354">
    <property type="entry name" value="Phage_attach"/>
    <property type="match status" value="1"/>
</dbReference>
<reference evidence="1" key="1">
    <citation type="submission" date="2023-08" db="EMBL/GenBank/DDBJ databases">
        <title>Increased levels of nutrients transform a symbiont into a lethal pathobiont.</title>
        <authorList>
            <person name="Lachnit T."/>
            <person name="Ulrich L."/>
            <person name="Willmer F.M."/>
            <person name="Hasenbein T."/>
            <person name="Steiner L.X."/>
            <person name="Wolters M."/>
            <person name="Herbst E.M."/>
            <person name="Deines P."/>
        </authorList>
    </citation>
    <scope>NUCLEOTIDE SEQUENCE</scope>
    <source>
        <strain evidence="1">T3</strain>
    </source>
</reference>
<dbReference type="AlphaFoldDB" id="A0AAU7Y772"/>
<dbReference type="EMBL" id="CP158373">
    <property type="protein sequence ID" value="XBY64826.1"/>
    <property type="molecule type" value="Genomic_DNA"/>
</dbReference>
<proteinExistence type="predicted"/>
<dbReference type="RefSeq" id="WP_350447615.1">
    <property type="nucleotide sequence ID" value="NZ_CP158373.1"/>
</dbReference>